<evidence type="ECO:0000313" key="2">
    <source>
        <dbReference type="Proteomes" id="UP001294412"/>
    </source>
</evidence>
<comment type="caution">
    <text evidence="1">The sequence shown here is derived from an EMBL/GenBank/DDBJ whole genome shotgun (WGS) entry which is preliminary data.</text>
</comment>
<keyword evidence="2" id="KW-1185">Reference proteome</keyword>
<dbReference type="EMBL" id="JAXLPB010000001">
    <property type="protein sequence ID" value="MDY8107614.1"/>
    <property type="molecule type" value="Genomic_DNA"/>
</dbReference>
<sequence length="299" mass="31545">MKQSGPVLIVRSRAASALFTFPASKAGLKARTLTIGLSACLAMFVASSTLGSERAAPTATSAPVTHVIELFTSQGCSACPPAEALLTDLADEPGILPLAYHVDYWDYIGWSDTHGAPENTARQEAYGVSFDISTLYTPQMVIDGRRQVAGGQAEAVREIIDTLPEIVSTGKASVSARIVGDDVKITASMTDVDTRGPMPVLIVVSYDRSAQTVVTRGANRGRTLVETHPVRDWRILGAWSGEPMKIRLPLATLTEGAHGDNGFAIFIQTMSKLGKPGAILAAARLDLTAAHGSASAVRD</sequence>
<dbReference type="SUPFAM" id="SSF52833">
    <property type="entry name" value="Thioredoxin-like"/>
    <property type="match status" value="1"/>
</dbReference>
<evidence type="ECO:0000313" key="1">
    <source>
        <dbReference type="EMBL" id="MDY8107614.1"/>
    </source>
</evidence>
<proteinExistence type="predicted"/>
<accession>A0ABU5HWV3</accession>
<name>A0ABU5HWV3_9HYPH</name>
<dbReference type="PANTHER" id="PTHR36057:SF1">
    <property type="entry name" value="LIPOPROTEIN LIPID ATTACHMENT SITE-LIKE PROTEIN, PUTATIVE (DUF1223)-RELATED"/>
    <property type="match status" value="1"/>
</dbReference>
<dbReference type="InterPro" id="IPR036249">
    <property type="entry name" value="Thioredoxin-like_sf"/>
</dbReference>
<dbReference type="Pfam" id="PF06764">
    <property type="entry name" value="DUF1223"/>
    <property type="match status" value="1"/>
</dbReference>
<dbReference type="Proteomes" id="UP001294412">
    <property type="component" value="Unassembled WGS sequence"/>
</dbReference>
<dbReference type="PANTHER" id="PTHR36057">
    <property type="match status" value="1"/>
</dbReference>
<protein>
    <submittedName>
        <fullName evidence="1">DUF1223 domain-containing protein</fullName>
    </submittedName>
</protein>
<dbReference type="InterPro" id="IPR010634">
    <property type="entry name" value="DUF1223"/>
</dbReference>
<reference evidence="1 2" key="1">
    <citation type="submission" date="2023-12" db="EMBL/GenBank/DDBJ databases">
        <title>Description of Novel Strain Fulvimarina sp. 2208YS6-2-32 isolated from Uroteuthis (Photololigo) edulis.</title>
        <authorList>
            <person name="Park J.-S."/>
        </authorList>
    </citation>
    <scope>NUCLEOTIDE SEQUENCE [LARGE SCALE GENOMIC DNA]</scope>
    <source>
        <strain evidence="1 2">2208YS6-2-32</strain>
    </source>
</reference>
<organism evidence="1 2">
    <name type="scientific">Fulvimarina uroteuthidis</name>
    <dbReference type="NCBI Taxonomy" id="3098149"/>
    <lineage>
        <taxon>Bacteria</taxon>
        <taxon>Pseudomonadati</taxon>
        <taxon>Pseudomonadota</taxon>
        <taxon>Alphaproteobacteria</taxon>
        <taxon>Hyphomicrobiales</taxon>
        <taxon>Aurantimonadaceae</taxon>
        <taxon>Fulvimarina</taxon>
    </lineage>
</organism>
<gene>
    <name evidence="1" type="ORF">U0C82_00435</name>
</gene>
<dbReference type="RefSeq" id="WP_322184780.1">
    <property type="nucleotide sequence ID" value="NZ_JAXLPB010000001.1"/>
</dbReference>